<organism evidence="3 4">
    <name type="scientific">Exilibacterium tricleocarpae</name>
    <dbReference type="NCBI Taxonomy" id="2591008"/>
    <lineage>
        <taxon>Bacteria</taxon>
        <taxon>Pseudomonadati</taxon>
        <taxon>Pseudomonadota</taxon>
        <taxon>Gammaproteobacteria</taxon>
        <taxon>Cellvibrionales</taxon>
        <taxon>Cellvibrionaceae</taxon>
        <taxon>Exilibacterium</taxon>
    </lineage>
</organism>
<proteinExistence type="predicted"/>
<sequence length="818" mass="91570">MINMSKPLLITIFFLLVSAVASAQVVRQETLESVRENIVFPELSLAEKRVMAEQAQLFLRDLYVHRFDKLAFYPGLTDPVPAIEQIVNNIDSLTTAEMEEAIYREFVAQRDLHLNYIFPSPHANFRSFLPLTFTRTAGKFNFFEVRVNSVNQALFEQFAPGQRVPEIGDRIIGYNGMSIRRAVRKQLATAQGANRFGGFSRALGQMTFVPHNLHLVPDENEIKLWLISSKNGRDLWGSLYSITLPWIAEWREAAAARRSLVEPAPRKLTPEDLTQGVDLWQQMYNDFVVQNGLEPRSAYPSNPSNEPTLTWGVIENGFGKFGYFNLSSFVPATGDDATLEEIRRIVNAEFQDTTGLIFDVRNNGGGSIILADKMSQLFMRDDAQVIKARLLNTDLNRQIFNDSIFGAFSNPQWTEVINEAEGTGNIYTELAPFTFDDQANELGQVYYKPVAVLANARSYSATDLFTCGMQDNIAALVYGEDPRTGAGGANVITHNLFNFVLPSVFEALPGDHAMRVSWRQSVRFGKSAGKIIEDFGCSANIDVSQTLNDIVSGGETQMRRITRSLAWRARADRYQASVRTLQNSRQLFLSRGDSYSFFVKNTEYINVVINGELFEQVPVFAGGQEEAFDFILPADLPGGVVNSVVFEGIDDHQRRLWNLKRQVIFLEDKVTVDAGGFEIDFATATGTAPFNILNQNPPEDGWNLVTPNLQIGYNPTYADNLDTDALLFLDLTGVATAQLSFDMEFDTEPGFDFIEVFVTDDQENRVSLLLQSGGAPLTTYEFDLSAFAGQDNVMVHFRFTSDTNTVAPGVRLQRVSIR</sequence>
<feature type="chain" id="PRO_5021918965" description="Tail specific protease domain-containing protein" evidence="1">
    <location>
        <begin position="24"/>
        <end position="818"/>
    </location>
</feature>
<evidence type="ECO:0000259" key="2">
    <source>
        <dbReference type="Pfam" id="PF03572"/>
    </source>
</evidence>
<name>A0A545U9V4_9GAMM</name>
<keyword evidence="1" id="KW-0732">Signal</keyword>
<dbReference type="Proteomes" id="UP000319732">
    <property type="component" value="Unassembled WGS sequence"/>
</dbReference>
<keyword evidence="4" id="KW-1185">Reference proteome</keyword>
<dbReference type="Pfam" id="PF03572">
    <property type="entry name" value="Peptidase_S41"/>
    <property type="match status" value="1"/>
</dbReference>
<evidence type="ECO:0000313" key="3">
    <source>
        <dbReference type="EMBL" id="TQV86252.1"/>
    </source>
</evidence>
<dbReference type="InterPro" id="IPR029045">
    <property type="entry name" value="ClpP/crotonase-like_dom_sf"/>
</dbReference>
<dbReference type="InterPro" id="IPR005151">
    <property type="entry name" value="Tail-specific_protease"/>
</dbReference>
<feature type="domain" description="Tail specific protease" evidence="2">
    <location>
        <begin position="320"/>
        <end position="490"/>
    </location>
</feature>
<dbReference type="OrthoDB" id="7168509at2"/>
<evidence type="ECO:0000256" key="1">
    <source>
        <dbReference type="SAM" id="SignalP"/>
    </source>
</evidence>
<evidence type="ECO:0000313" key="4">
    <source>
        <dbReference type="Proteomes" id="UP000319732"/>
    </source>
</evidence>
<gene>
    <name evidence="3" type="ORF">FKG94_01500</name>
</gene>
<protein>
    <recommendedName>
        <fullName evidence="2">Tail specific protease domain-containing protein</fullName>
    </recommendedName>
</protein>
<feature type="signal peptide" evidence="1">
    <location>
        <begin position="1"/>
        <end position="23"/>
    </location>
</feature>
<dbReference type="EMBL" id="VHSG01000002">
    <property type="protein sequence ID" value="TQV86252.1"/>
    <property type="molecule type" value="Genomic_DNA"/>
</dbReference>
<dbReference type="GO" id="GO:0004175">
    <property type="term" value="F:endopeptidase activity"/>
    <property type="evidence" value="ECO:0007669"/>
    <property type="project" value="TreeGrafter"/>
</dbReference>
<dbReference type="PANTHER" id="PTHR32060">
    <property type="entry name" value="TAIL-SPECIFIC PROTEASE"/>
    <property type="match status" value="1"/>
</dbReference>
<dbReference type="PANTHER" id="PTHR32060:SF22">
    <property type="entry name" value="CARBOXYL-TERMINAL-PROCESSING PEPTIDASE 3, CHLOROPLASTIC"/>
    <property type="match status" value="1"/>
</dbReference>
<dbReference type="GO" id="GO:0008236">
    <property type="term" value="F:serine-type peptidase activity"/>
    <property type="evidence" value="ECO:0007669"/>
    <property type="project" value="InterPro"/>
</dbReference>
<dbReference type="GO" id="GO:0006508">
    <property type="term" value="P:proteolysis"/>
    <property type="evidence" value="ECO:0007669"/>
    <property type="project" value="InterPro"/>
</dbReference>
<dbReference type="AlphaFoldDB" id="A0A545U9V4"/>
<reference evidence="3 4" key="1">
    <citation type="submission" date="2019-06" db="EMBL/GenBank/DDBJ databases">
        <title>Whole genome sequence for Cellvibrionaceae sp. R142.</title>
        <authorList>
            <person name="Wang G."/>
        </authorList>
    </citation>
    <scope>NUCLEOTIDE SEQUENCE [LARGE SCALE GENOMIC DNA]</scope>
    <source>
        <strain evidence="3 4">R142</strain>
    </source>
</reference>
<comment type="caution">
    <text evidence="3">The sequence shown here is derived from an EMBL/GenBank/DDBJ whole genome shotgun (WGS) entry which is preliminary data.</text>
</comment>
<dbReference type="Gene3D" id="3.90.226.10">
    <property type="entry name" value="2-enoyl-CoA Hydratase, Chain A, domain 1"/>
    <property type="match status" value="1"/>
</dbReference>
<accession>A0A545U9V4</accession>
<dbReference type="SUPFAM" id="SSF52096">
    <property type="entry name" value="ClpP/crotonase"/>
    <property type="match status" value="1"/>
</dbReference>